<dbReference type="AlphaFoldDB" id="A0A9W6BWI5"/>
<reference evidence="1 2" key="1">
    <citation type="journal article" date="2023" name="Commun. Biol.">
        <title>Reorganization of the ancestral sex-determining regions during the evolution of trioecy in Pleodorina starrii.</title>
        <authorList>
            <person name="Takahashi K."/>
            <person name="Suzuki S."/>
            <person name="Kawai-Toyooka H."/>
            <person name="Yamamoto K."/>
            <person name="Hamaji T."/>
            <person name="Ootsuki R."/>
            <person name="Yamaguchi H."/>
            <person name="Kawachi M."/>
            <person name="Higashiyama T."/>
            <person name="Nozaki H."/>
        </authorList>
    </citation>
    <scope>NUCLEOTIDE SEQUENCE [LARGE SCALE GENOMIC DNA]</scope>
    <source>
        <strain evidence="1 2">NIES-4479</strain>
    </source>
</reference>
<gene>
    <name evidence="1" type="primary">PLEST008207</name>
    <name evidence="1" type="ORF">PLESTB_001480900</name>
</gene>
<organism evidence="1 2">
    <name type="scientific">Pleodorina starrii</name>
    <dbReference type="NCBI Taxonomy" id="330485"/>
    <lineage>
        <taxon>Eukaryota</taxon>
        <taxon>Viridiplantae</taxon>
        <taxon>Chlorophyta</taxon>
        <taxon>core chlorophytes</taxon>
        <taxon>Chlorophyceae</taxon>
        <taxon>CS clade</taxon>
        <taxon>Chlamydomonadales</taxon>
        <taxon>Volvocaceae</taxon>
        <taxon>Pleodorina</taxon>
    </lineage>
</organism>
<keyword evidence="2" id="KW-1185">Reference proteome</keyword>
<dbReference type="Proteomes" id="UP001165080">
    <property type="component" value="Unassembled WGS sequence"/>
</dbReference>
<proteinExistence type="predicted"/>
<comment type="caution">
    <text evidence="1">The sequence shown here is derived from an EMBL/GenBank/DDBJ whole genome shotgun (WGS) entry which is preliminary data.</text>
</comment>
<accession>A0A9W6BWI5</accession>
<name>A0A9W6BWI5_9CHLO</name>
<protein>
    <submittedName>
        <fullName evidence="1">Uncharacterized protein</fullName>
    </submittedName>
</protein>
<evidence type="ECO:0000313" key="1">
    <source>
        <dbReference type="EMBL" id="GLC59388.1"/>
    </source>
</evidence>
<evidence type="ECO:0000313" key="2">
    <source>
        <dbReference type="Proteomes" id="UP001165080"/>
    </source>
</evidence>
<sequence length="76" mass="8405">MTPVLPDRDELADALLAAAVPHARRAGFAELVVKLNSAEVALLGAVRRAGFGREQLSRINAWFQAHRLTMNLKKQR</sequence>
<dbReference type="EMBL" id="BRXU01000027">
    <property type="protein sequence ID" value="GLC59388.1"/>
    <property type="molecule type" value="Genomic_DNA"/>
</dbReference>